<dbReference type="AlphaFoldDB" id="A0A845QRG3"/>
<dbReference type="PANTHER" id="PTHR44591:SF3">
    <property type="entry name" value="RESPONSE REGULATORY DOMAIN-CONTAINING PROTEIN"/>
    <property type="match status" value="1"/>
</dbReference>
<dbReference type="RefSeq" id="WP_160195888.1">
    <property type="nucleotide sequence ID" value="NZ_QXXA01000001.1"/>
</dbReference>
<dbReference type="Gene3D" id="3.40.50.2300">
    <property type="match status" value="1"/>
</dbReference>
<dbReference type="Gene3D" id="1.10.10.10">
    <property type="entry name" value="Winged helix-like DNA-binding domain superfamily/Winged helix DNA-binding domain"/>
    <property type="match status" value="1"/>
</dbReference>
<evidence type="ECO:0000256" key="1">
    <source>
        <dbReference type="ARBA" id="ARBA00018672"/>
    </source>
</evidence>
<organism evidence="7 8">
    <name type="scientific">Senegalia massiliensis</name>
    <dbReference type="NCBI Taxonomy" id="1720316"/>
    <lineage>
        <taxon>Bacteria</taxon>
        <taxon>Bacillati</taxon>
        <taxon>Bacillota</taxon>
        <taxon>Clostridia</taxon>
        <taxon>Eubacteriales</taxon>
        <taxon>Clostridiaceae</taxon>
        <taxon>Senegalia</taxon>
    </lineage>
</organism>
<dbReference type="InterPro" id="IPR036388">
    <property type="entry name" value="WH-like_DNA-bd_sf"/>
</dbReference>
<feature type="modified residue" description="4-aspartylphosphate" evidence="4">
    <location>
        <position position="54"/>
    </location>
</feature>
<dbReference type="PROSITE" id="PS50921">
    <property type="entry name" value="ANTAR"/>
    <property type="match status" value="1"/>
</dbReference>
<dbReference type="InterPro" id="IPR005561">
    <property type="entry name" value="ANTAR"/>
</dbReference>
<dbReference type="InterPro" id="IPR001789">
    <property type="entry name" value="Sig_transdc_resp-reg_receiver"/>
</dbReference>
<evidence type="ECO:0000259" key="6">
    <source>
        <dbReference type="PROSITE" id="PS50921"/>
    </source>
</evidence>
<dbReference type="EMBL" id="QXXA01000001">
    <property type="protein sequence ID" value="NBI05377.1"/>
    <property type="molecule type" value="Genomic_DNA"/>
</dbReference>
<evidence type="ECO:0000313" key="7">
    <source>
        <dbReference type="EMBL" id="NBI05377.1"/>
    </source>
</evidence>
<dbReference type="OrthoDB" id="9808843at2"/>
<sequence>MSKGQILICDSSEYIRKNIKNLLYKRGYKVYQATNGLETLRLARTIYPDIVILDVNLWGMNSFKVGKIIEEDNISTVLYMTNNLSSAFLKQIETMKVYSYIKKPIINENLYQMVEFAIFNSNRIKDLEKKVEDLNLKLESRKIINKAKIILIEKYKISENEAYNRIRKKSMDRGISMEKLSTEIISNFNKKTK</sequence>
<dbReference type="GO" id="GO:0003723">
    <property type="term" value="F:RNA binding"/>
    <property type="evidence" value="ECO:0007669"/>
    <property type="project" value="InterPro"/>
</dbReference>
<comment type="caution">
    <text evidence="7">The sequence shown here is derived from an EMBL/GenBank/DDBJ whole genome shotgun (WGS) entry which is preliminary data.</text>
</comment>
<dbReference type="Pfam" id="PF03861">
    <property type="entry name" value="ANTAR"/>
    <property type="match status" value="1"/>
</dbReference>
<evidence type="ECO:0000256" key="4">
    <source>
        <dbReference type="PROSITE-ProRule" id="PRU00169"/>
    </source>
</evidence>
<dbReference type="SMART" id="SM00448">
    <property type="entry name" value="REC"/>
    <property type="match status" value="1"/>
</dbReference>
<name>A0A845QRG3_9CLOT</name>
<evidence type="ECO:0000256" key="3">
    <source>
        <dbReference type="ARBA" id="ARBA00024867"/>
    </source>
</evidence>
<keyword evidence="2 4" id="KW-0597">Phosphoprotein</keyword>
<dbReference type="PANTHER" id="PTHR44591">
    <property type="entry name" value="STRESS RESPONSE REGULATOR PROTEIN 1"/>
    <property type="match status" value="1"/>
</dbReference>
<dbReference type="Proteomes" id="UP000467132">
    <property type="component" value="Unassembled WGS sequence"/>
</dbReference>
<accession>A0A845QRG3</accession>
<dbReference type="InterPro" id="IPR008327">
    <property type="entry name" value="Sig_transdc_resp-reg_antiterm"/>
</dbReference>
<evidence type="ECO:0000259" key="5">
    <source>
        <dbReference type="PROSITE" id="PS50110"/>
    </source>
</evidence>
<evidence type="ECO:0000256" key="2">
    <source>
        <dbReference type="ARBA" id="ARBA00022553"/>
    </source>
</evidence>
<feature type="domain" description="Response regulatory" evidence="5">
    <location>
        <begin position="5"/>
        <end position="118"/>
    </location>
</feature>
<proteinExistence type="predicted"/>
<dbReference type="InterPro" id="IPR011006">
    <property type="entry name" value="CheY-like_superfamily"/>
</dbReference>
<dbReference type="PROSITE" id="PS50110">
    <property type="entry name" value="RESPONSE_REGULATORY"/>
    <property type="match status" value="1"/>
</dbReference>
<dbReference type="InterPro" id="IPR050595">
    <property type="entry name" value="Bact_response_regulator"/>
</dbReference>
<reference evidence="7 8" key="1">
    <citation type="submission" date="2018-08" db="EMBL/GenBank/DDBJ databases">
        <title>Murine metabolic-syndrome-specific gut microbial biobank.</title>
        <authorList>
            <person name="Liu C."/>
        </authorList>
    </citation>
    <scope>NUCLEOTIDE SEQUENCE [LARGE SCALE GENOMIC DNA]</scope>
    <source>
        <strain evidence="7 8">583</strain>
    </source>
</reference>
<dbReference type="Pfam" id="PF00072">
    <property type="entry name" value="Response_reg"/>
    <property type="match status" value="1"/>
</dbReference>
<protein>
    <recommendedName>
        <fullName evidence="1">Stage 0 sporulation protein A homolog</fullName>
    </recommendedName>
</protein>
<dbReference type="GO" id="GO:0000160">
    <property type="term" value="P:phosphorelay signal transduction system"/>
    <property type="evidence" value="ECO:0007669"/>
    <property type="project" value="InterPro"/>
</dbReference>
<keyword evidence="8" id="KW-1185">Reference proteome</keyword>
<dbReference type="SUPFAM" id="SSF52172">
    <property type="entry name" value="CheY-like"/>
    <property type="match status" value="1"/>
</dbReference>
<dbReference type="SMART" id="SM01012">
    <property type="entry name" value="ANTAR"/>
    <property type="match status" value="1"/>
</dbReference>
<dbReference type="PIRSF" id="PIRSF036382">
    <property type="entry name" value="RR_antiterm"/>
    <property type="match status" value="1"/>
</dbReference>
<gene>
    <name evidence="7" type="ORF">D3Z33_00725</name>
</gene>
<evidence type="ECO:0000313" key="8">
    <source>
        <dbReference type="Proteomes" id="UP000467132"/>
    </source>
</evidence>
<comment type="function">
    <text evidence="3">May play the central regulatory role in sporulation. It may be an element of the effector pathway responsible for the activation of sporulation genes in response to nutritional stress. Spo0A may act in concert with spo0H (a sigma factor) to control the expression of some genes that are critical to the sporulation process.</text>
</comment>
<feature type="domain" description="ANTAR" evidence="6">
    <location>
        <begin position="124"/>
        <end position="185"/>
    </location>
</feature>